<dbReference type="PANTHER" id="PTHR22702">
    <property type="entry name" value="PROTEASE-ASSOCIATED DOMAIN-CONTAINING PROTEIN"/>
    <property type="match status" value="1"/>
</dbReference>
<proteinExistence type="predicted"/>
<reference evidence="12" key="1">
    <citation type="submission" date="2017-09" db="EMBL/GenBank/DDBJ databases">
        <title>Depth-based differentiation of microbial function through sediment-hosted aquifers and enrichment of novel symbionts in the deep terrestrial subsurface.</title>
        <authorList>
            <person name="Probst A.J."/>
            <person name="Ladd B."/>
            <person name="Jarett J.K."/>
            <person name="Geller-Mcgrath D.E."/>
            <person name="Sieber C.M.K."/>
            <person name="Emerson J.B."/>
            <person name="Anantharaman K."/>
            <person name="Thomas B.C."/>
            <person name="Malmstrom R."/>
            <person name="Stieglmeier M."/>
            <person name="Klingl A."/>
            <person name="Woyke T."/>
            <person name="Ryan C.M."/>
            <person name="Banfield J.F."/>
        </authorList>
    </citation>
    <scope>NUCLEOTIDE SEQUENCE [LARGE SCALE GENOMIC DNA]</scope>
</reference>
<keyword evidence="5 9" id="KW-1133">Transmembrane helix</keyword>
<dbReference type="GO" id="GO:0012505">
    <property type="term" value="C:endomembrane system"/>
    <property type="evidence" value="ECO:0007669"/>
    <property type="project" value="UniProtKB-SubCell"/>
</dbReference>
<keyword evidence="3" id="KW-0732">Signal</keyword>
<dbReference type="Pfam" id="PF25011">
    <property type="entry name" value="VSR_TRX"/>
    <property type="match status" value="1"/>
</dbReference>
<dbReference type="GO" id="GO:0016020">
    <property type="term" value="C:membrane"/>
    <property type="evidence" value="ECO:0007669"/>
    <property type="project" value="UniProtKB-SubCell"/>
</dbReference>
<evidence type="ECO:0000256" key="8">
    <source>
        <dbReference type="ARBA" id="ARBA00037847"/>
    </source>
</evidence>
<feature type="transmembrane region" description="Helical" evidence="9">
    <location>
        <begin position="12"/>
        <end position="31"/>
    </location>
</feature>
<keyword evidence="2 9" id="KW-0812">Transmembrane</keyword>
<dbReference type="PANTHER" id="PTHR22702:SF1">
    <property type="entry name" value="PROTEASE-ASSOCIATED DOMAIN-CONTAINING PROTEIN 1"/>
    <property type="match status" value="1"/>
</dbReference>
<keyword evidence="7" id="KW-0325">Glycoprotein</keyword>
<comment type="subcellular location">
    <subcellularLocation>
        <location evidence="8">Endomembrane system</location>
        <topology evidence="8">Single-pass membrane protein</topology>
    </subcellularLocation>
    <subcellularLocation>
        <location evidence="1">Membrane</location>
        <topology evidence="1">Single-pass type I membrane protein</topology>
    </subcellularLocation>
</comment>
<dbReference type="Proteomes" id="UP000231648">
    <property type="component" value="Unassembled WGS sequence"/>
</dbReference>
<evidence type="ECO:0000313" key="11">
    <source>
        <dbReference type="EMBL" id="PJE57550.1"/>
    </source>
</evidence>
<evidence type="ECO:0000256" key="6">
    <source>
        <dbReference type="ARBA" id="ARBA00023136"/>
    </source>
</evidence>
<keyword evidence="4" id="KW-0677">Repeat</keyword>
<evidence type="ECO:0000256" key="9">
    <source>
        <dbReference type="SAM" id="Phobius"/>
    </source>
</evidence>
<evidence type="ECO:0000313" key="12">
    <source>
        <dbReference type="Proteomes" id="UP000231648"/>
    </source>
</evidence>
<dbReference type="Gene3D" id="3.40.30.10">
    <property type="entry name" value="Glutaredoxin"/>
    <property type="match status" value="1"/>
</dbReference>
<keyword evidence="6 9" id="KW-0472">Membrane</keyword>
<comment type="caution">
    <text evidence="11">The sequence shown here is derived from an EMBL/GenBank/DDBJ whole genome shotgun (WGS) entry which is preliminary data.</text>
</comment>
<protein>
    <recommendedName>
        <fullName evidence="10">Vacuolar sorting receptor thioredoxin-like domain-containing protein</fullName>
    </recommendedName>
</protein>
<evidence type="ECO:0000256" key="1">
    <source>
        <dbReference type="ARBA" id="ARBA00004479"/>
    </source>
</evidence>
<evidence type="ECO:0000256" key="7">
    <source>
        <dbReference type="ARBA" id="ARBA00023180"/>
    </source>
</evidence>
<gene>
    <name evidence="11" type="ORF">COU82_01420</name>
</gene>
<dbReference type="SUPFAM" id="SSF52833">
    <property type="entry name" value="Thioredoxin-like"/>
    <property type="match status" value="1"/>
</dbReference>
<evidence type="ECO:0000256" key="3">
    <source>
        <dbReference type="ARBA" id="ARBA00022729"/>
    </source>
</evidence>
<organism evidence="11 12">
    <name type="scientific">Candidatus Portnoybacteria bacterium CG10_big_fil_rev_8_21_14_0_10_38_18</name>
    <dbReference type="NCBI Taxonomy" id="1974813"/>
    <lineage>
        <taxon>Bacteria</taxon>
        <taxon>Candidatus Portnoyibacteriota</taxon>
    </lineage>
</organism>
<dbReference type="InterPro" id="IPR056858">
    <property type="entry name" value="VSR_TRX"/>
</dbReference>
<evidence type="ECO:0000256" key="5">
    <source>
        <dbReference type="ARBA" id="ARBA00022989"/>
    </source>
</evidence>
<dbReference type="InterPro" id="IPR036249">
    <property type="entry name" value="Thioredoxin-like_sf"/>
</dbReference>
<dbReference type="AlphaFoldDB" id="A0A2M8KC97"/>
<feature type="domain" description="Vacuolar sorting receptor thioredoxin-like" evidence="10">
    <location>
        <begin position="174"/>
        <end position="293"/>
    </location>
</feature>
<accession>A0A2M8KC97</accession>
<evidence type="ECO:0000256" key="4">
    <source>
        <dbReference type="ARBA" id="ARBA00022737"/>
    </source>
</evidence>
<evidence type="ECO:0000256" key="2">
    <source>
        <dbReference type="ARBA" id="ARBA00022692"/>
    </source>
</evidence>
<dbReference type="EMBL" id="PFDX01000014">
    <property type="protein sequence ID" value="PJE57550.1"/>
    <property type="molecule type" value="Genomic_DNA"/>
</dbReference>
<evidence type="ECO:0000259" key="10">
    <source>
        <dbReference type="Pfam" id="PF25011"/>
    </source>
</evidence>
<sequence>MKIHIKKLKDIIIPVIVVVVIVGAVAGWYYIDKKSKSILKPQAAAEKSINFINQNYLQGQATAVLGQVSEERGVYKIQFTIEGQEYTAYATKDGKLLFPSGVEMPDNVAATPAESSNIPQKDVSQALLFVMSFCPYGNQAEAVVIPVVNLLKDKADIQLHYVIYSNYQGGGPNYCLDKDSKYCSMHGIQELNQDVRELCVEKYQKDKLWNFVEAINNACTAQNVDSCWQAVAQTTGIDVNKIKNCQKNEALTLLEQEVQLNTKYGISGSPQLVINDTEYSGSRDAESFKNAICSGFNSAPSECSGTLQNTGSTAPASGACQ</sequence>
<name>A0A2M8KC97_9BACT</name>